<reference evidence="2" key="1">
    <citation type="submission" date="2025-08" db="UniProtKB">
        <authorList>
            <consortium name="RefSeq"/>
        </authorList>
    </citation>
    <scope>IDENTIFICATION</scope>
    <source>
        <tissue evidence="2">Tentacle</tissue>
    </source>
</reference>
<dbReference type="PANTHER" id="PTHR16120:SF0">
    <property type="entry name" value="AP-5 COMPLEX SUBUNIT SIGMA-1"/>
    <property type="match status" value="1"/>
</dbReference>
<name>A0A6P8HRF8_ACTTE</name>
<dbReference type="GeneID" id="116292147"/>
<dbReference type="GO" id="GO:0016197">
    <property type="term" value="P:endosomal transport"/>
    <property type="evidence" value="ECO:0007669"/>
    <property type="project" value="InterPro"/>
</dbReference>
<dbReference type="FunCoup" id="A0A6P8HRF8">
    <property type="interactions" value="937"/>
</dbReference>
<evidence type="ECO:0000313" key="2">
    <source>
        <dbReference type="RefSeq" id="XP_031555267.1"/>
    </source>
</evidence>
<dbReference type="GO" id="GO:0005764">
    <property type="term" value="C:lysosome"/>
    <property type="evidence" value="ECO:0007669"/>
    <property type="project" value="TreeGrafter"/>
</dbReference>
<dbReference type="AlphaFoldDB" id="A0A6P8HRF8"/>
<dbReference type="RefSeq" id="XP_031555267.1">
    <property type="nucleotide sequence ID" value="XM_031699407.1"/>
</dbReference>
<dbReference type="OrthoDB" id="370698at2759"/>
<accession>A0A6P8HRF8</accession>
<dbReference type="GO" id="GO:0030119">
    <property type="term" value="C:AP-type membrane coat adaptor complex"/>
    <property type="evidence" value="ECO:0007669"/>
    <property type="project" value="InterPro"/>
</dbReference>
<keyword evidence="1" id="KW-1185">Reference proteome</keyword>
<dbReference type="Pfam" id="PF15001">
    <property type="entry name" value="AP-5_subunit_s1"/>
    <property type="match status" value="1"/>
</dbReference>
<dbReference type="GO" id="GO:0000724">
    <property type="term" value="P:double-strand break repair via homologous recombination"/>
    <property type="evidence" value="ECO:0007669"/>
    <property type="project" value="InterPro"/>
</dbReference>
<dbReference type="PANTHER" id="PTHR16120">
    <property type="entry name" value="AP-5 COMPLEX SUBUNIT SIGMA-1"/>
    <property type="match status" value="1"/>
</dbReference>
<dbReference type="GO" id="GO:0005770">
    <property type="term" value="C:late endosome"/>
    <property type="evidence" value="ECO:0007669"/>
    <property type="project" value="TreeGrafter"/>
</dbReference>
<sequence length="192" mass="22150">MVYAFILHTLRPGPCRVLFSQVFVHEAQPEVEAIEDARERRKEQLLNVANRVQSEFSFRFVTSGSVQHVDTNGLATTDELLSQLESGIFRLADGNPFDSEKVVVWKGIANCGFTLICEKTENRVLAENVLTLLIRYLQDYCRVIFQPTEAILKVDKLSVILFQFLPNGQLLFMNHRFVRQLEKEFEHIMAMK</sequence>
<protein>
    <submittedName>
        <fullName evidence="2">AP-5 complex subunit sigma-1-like</fullName>
    </submittedName>
</protein>
<dbReference type="InterPro" id="IPR029392">
    <property type="entry name" value="AP-5_subunit_s1"/>
</dbReference>
<dbReference type="InParanoid" id="A0A6P8HRF8"/>
<gene>
    <name evidence="2" type="primary">LOC116292147</name>
</gene>
<evidence type="ECO:0000313" key="1">
    <source>
        <dbReference type="Proteomes" id="UP000515163"/>
    </source>
</evidence>
<proteinExistence type="predicted"/>
<dbReference type="KEGG" id="aten:116292147"/>
<dbReference type="Proteomes" id="UP000515163">
    <property type="component" value="Unplaced"/>
</dbReference>
<dbReference type="GO" id="GO:0005829">
    <property type="term" value="C:cytosol"/>
    <property type="evidence" value="ECO:0007669"/>
    <property type="project" value="TreeGrafter"/>
</dbReference>
<organism evidence="1 2">
    <name type="scientific">Actinia tenebrosa</name>
    <name type="common">Australian red waratah sea anemone</name>
    <dbReference type="NCBI Taxonomy" id="6105"/>
    <lineage>
        <taxon>Eukaryota</taxon>
        <taxon>Metazoa</taxon>
        <taxon>Cnidaria</taxon>
        <taxon>Anthozoa</taxon>
        <taxon>Hexacorallia</taxon>
        <taxon>Actiniaria</taxon>
        <taxon>Actiniidae</taxon>
        <taxon>Actinia</taxon>
    </lineage>
</organism>